<name>A0A3B0RRP1_9ZZZZ</name>
<dbReference type="InterPro" id="IPR029001">
    <property type="entry name" value="ITPase-like_fam"/>
</dbReference>
<dbReference type="Pfam" id="PF02545">
    <property type="entry name" value="Maf"/>
    <property type="match status" value="1"/>
</dbReference>
<protein>
    <submittedName>
        <fullName evidence="3">Septum formation protein Maf</fullName>
    </submittedName>
</protein>
<dbReference type="EMBL" id="UOED01000092">
    <property type="protein sequence ID" value="VAV94549.1"/>
    <property type="molecule type" value="Genomic_DNA"/>
</dbReference>
<evidence type="ECO:0000256" key="2">
    <source>
        <dbReference type="ARBA" id="ARBA00022801"/>
    </source>
</evidence>
<dbReference type="PIRSF" id="PIRSF006305">
    <property type="entry name" value="Maf"/>
    <property type="match status" value="1"/>
</dbReference>
<dbReference type="PANTHER" id="PTHR43213">
    <property type="entry name" value="BIFUNCTIONAL DTTP/UTP PYROPHOSPHATASE/METHYLTRANSFERASE PROTEIN-RELATED"/>
    <property type="match status" value="1"/>
</dbReference>
<evidence type="ECO:0000256" key="1">
    <source>
        <dbReference type="ARBA" id="ARBA00001968"/>
    </source>
</evidence>
<dbReference type="InterPro" id="IPR003697">
    <property type="entry name" value="Maf-like"/>
</dbReference>
<dbReference type="HAMAP" id="MF_00528">
    <property type="entry name" value="Maf"/>
    <property type="match status" value="1"/>
</dbReference>
<keyword evidence="2" id="KW-0378">Hydrolase</keyword>
<comment type="cofactor">
    <cofactor evidence="1">
        <name>a divalent metal cation</name>
        <dbReference type="ChEBI" id="CHEBI:60240"/>
    </cofactor>
</comment>
<dbReference type="GO" id="GO:0047429">
    <property type="term" value="F:nucleoside triphosphate diphosphatase activity"/>
    <property type="evidence" value="ECO:0007669"/>
    <property type="project" value="InterPro"/>
</dbReference>
<dbReference type="Gene3D" id="3.90.950.10">
    <property type="match status" value="1"/>
</dbReference>
<dbReference type="CDD" id="cd00555">
    <property type="entry name" value="Maf"/>
    <property type="match status" value="1"/>
</dbReference>
<proteinExistence type="inferred from homology"/>
<reference evidence="3" key="1">
    <citation type="submission" date="2018-06" db="EMBL/GenBank/DDBJ databases">
        <authorList>
            <person name="Zhirakovskaya E."/>
        </authorList>
    </citation>
    <scope>NUCLEOTIDE SEQUENCE</scope>
</reference>
<organism evidence="3">
    <name type="scientific">hydrothermal vent metagenome</name>
    <dbReference type="NCBI Taxonomy" id="652676"/>
    <lineage>
        <taxon>unclassified sequences</taxon>
        <taxon>metagenomes</taxon>
        <taxon>ecological metagenomes</taxon>
    </lineage>
</organism>
<gene>
    <name evidence="3" type="ORF">MNBD_ALPHA02-676</name>
</gene>
<dbReference type="PANTHER" id="PTHR43213:SF5">
    <property type="entry name" value="BIFUNCTIONAL DTTP_UTP PYROPHOSPHATASE_METHYLTRANSFERASE PROTEIN-RELATED"/>
    <property type="match status" value="1"/>
</dbReference>
<evidence type="ECO:0000313" key="3">
    <source>
        <dbReference type="EMBL" id="VAV94549.1"/>
    </source>
</evidence>
<accession>A0A3B0RRP1</accession>
<dbReference type="SUPFAM" id="SSF52972">
    <property type="entry name" value="ITPase-like"/>
    <property type="match status" value="1"/>
</dbReference>
<dbReference type="AlphaFoldDB" id="A0A3B0RRP1"/>
<sequence length="210" mass="23504">MKRLKNPVANPIIPNLILASASKSRREMLRSAGILCQFEAANIDETAIKNSMIKVGASPEKISEKLALDKAMFVSKNHPDDIILGADQLLFCEGRFFDKPKDKAEAKAYLRFFRGKSHTLHTSYVLVRQGALLICETYSPSLTMRNFSDSFLDHYLDQSGDKILNSVGCYLLEDMGPQLFSGINGDYFTILGLPLLNVMENLRKLNILDV</sequence>